<dbReference type="GO" id="GO:0005759">
    <property type="term" value="C:mitochondrial matrix"/>
    <property type="evidence" value="ECO:0007669"/>
    <property type="project" value="UniProtKB-SubCell"/>
</dbReference>
<dbReference type="InterPro" id="IPR036890">
    <property type="entry name" value="HATPase_C_sf"/>
</dbReference>
<evidence type="ECO:0000256" key="5">
    <source>
        <dbReference type="ARBA" id="ARBA00022777"/>
    </source>
</evidence>
<evidence type="ECO:0000313" key="11">
    <source>
        <dbReference type="Proteomes" id="UP000230750"/>
    </source>
</evidence>
<keyword evidence="2" id="KW-0597">Phosphoprotein</keyword>
<protein>
    <recommendedName>
        <fullName evidence="8">Protein-serine/threonine kinase</fullName>
        <ecNumber evidence="8">2.7.11.-</ecNumber>
    </recommendedName>
</protein>
<dbReference type="Pfam" id="PF10436">
    <property type="entry name" value="BCDHK_Adom3"/>
    <property type="match status" value="1"/>
</dbReference>
<dbReference type="InterPro" id="IPR005467">
    <property type="entry name" value="His_kinase_dom"/>
</dbReference>
<comment type="caution">
    <text evidence="10">The sequence shown here is derived from an EMBL/GenBank/DDBJ whole genome shotgun (WGS) entry which is preliminary data.</text>
</comment>
<dbReference type="EMBL" id="MRZV01000697">
    <property type="protein sequence ID" value="PIK45660.1"/>
    <property type="molecule type" value="Genomic_DNA"/>
</dbReference>
<dbReference type="AlphaFoldDB" id="A0A2G8KCE9"/>
<keyword evidence="3 8" id="KW-0808">Transferase</keyword>
<dbReference type="GO" id="GO:0010906">
    <property type="term" value="P:regulation of glucose metabolic process"/>
    <property type="evidence" value="ECO:0007669"/>
    <property type="project" value="TreeGrafter"/>
</dbReference>
<evidence type="ECO:0000256" key="7">
    <source>
        <dbReference type="ARBA" id="ARBA00023128"/>
    </source>
</evidence>
<dbReference type="CDD" id="cd16929">
    <property type="entry name" value="HATPase_PDK-like"/>
    <property type="match status" value="1"/>
</dbReference>
<evidence type="ECO:0000256" key="4">
    <source>
        <dbReference type="ARBA" id="ARBA00022741"/>
    </source>
</evidence>
<evidence type="ECO:0000313" key="10">
    <source>
        <dbReference type="EMBL" id="PIK45660.1"/>
    </source>
</evidence>
<dbReference type="SMART" id="SM00387">
    <property type="entry name" value="HATPase_c"/>
    <property type="match status" value="1"/>
</dbReference>
<evidence type="ECO:0000256" key="1">
    <source>
        <dbReference type="ARBA" id="ARBA00006155"/>
    </source>
</evidence>
<dbReference type="InterPro" id="IPR039028">
    <property type="entry name" value="BCKD/PDK"/>
</dbReference>
<accession>A0A2G8KCE9</accession>
<evidence type="ECO:0000256" key="2">
    <source>
        <dbReference type="ARBA" id="ARBA00022553"/>
    </source>
</evidence>
<dbReference type="EC" id="2.7.11.-" evidence="8"/>
<dbReference type="InterPro" id="IPR018955">
    <property type="entry name" value="BCDHK/PDK_N"/>
</dbReference>
<keyword evidence="6 8" id="KW-0067">ATP-binding</keyword>
<dbReference type="SUPFAM" id="SSF55874">
    <property type="entry name" value="ATPase domain of HSP90 chaperone/DNA topoisomerase II/histidine kinase"/>
    <property type="match status" value="1"/>
</dbReference>
<dbReference type="Pfam" id="PF02518">
    <property type="entry name" value="HATPase_c"/>
    <property type="match status" value="1"/>
</dbReference>
<evidence type="ECO:0000259" key="9">
    <source>
        <dbReference type="PROSITE" id="PS50109"/>
    </source>
</evidence>
<proteinExistence type="inferred from homology"/>
<dbReference type="GO" id="GO:0004740">
    <property type="term" value="F:pyruvate dehydrogenase (acetyl-transferring) kinase activity"/>
    <property type="evidence" value="ECO:0007669"/>
    <property type="project" value="TreeGrafter"/>
</dbReference>
<evidence type="ECO:0000256" key="8">
    <source>
        <dbReference type="RuleBase" id="RU366032"/>
    </source>
</evidence>
<dbReference type="Gene3D" id="3.30.565.10">
    <property type="entry name" value="Histidine kinase-like ATPase, C-terminal domain"/>
    <property type="match status" value="1"/>
</dbReference>
<keyword evidence="5 8" id="KW-0418">Kinase</keyword>
<comment type="subcellular location">
    <subcellularLocation>
        <location evidence="8">Mitochondrion matrix</location>
    </subcellularLocation>
</comment>
<dbReference type="InterPro" id="IPR003594">
    <property type="entry name" value="HATPase_dom"/>
</dbReference>
<organism evidence="10 11">
    <name type="scientific">Stichopus japonicus</name>
    <name type="common">Sea cucumber</name>
    <dbReference type="NCBI Taxonomy" id="307972"/>
    <lineage>
        <taxon>Eukaryota</taxon>
        <taxon>Metazoa</taxon>
        <taxon>Echinodermata</taxon>
        <taxon>Eleutherozoa</taxon>
        <taxon>Echinozoa</taxon>
        <taxon>Holothuroidea</taxon>
        <taxon>Aspidochirotacea</taxon>
        <taxon>Aspidochirotida</taxon>
        <taxon>Stichopodidae</taxon>
        <taxon>Apostichopus</taxon>
    </lineage>
</organism>
<dbReference type="PROSITE" id="PS50109">
    <property type="entry name" value="HIS_KIN"/>
    <property type="match status" value="1"/>
</dbReference>
<keyword evidence="11" id="KW-1185">Reference proteome</keyword>
<comment type="similarity">
    <text evidence="1 8">Belongs to the PDK/BCKDK protein kinase family.</text>
</comment>
<dbReference type="InterPro" id="IPR036784">
    <property type="entry name" value="AK/P_DHK_N_sf"/>
</dbReference>
<name>A0A2G8KCE9_STIJA</name>
<dbReference type="SUPFAM" id="SSF69012">
    <property type="entry name" value="alpha-ketoacid dehydrogenase kinase, N-terminal domain"/>
    <property type="match status" value="1"/>
</dbReference>
<keyword evidence="7 8" id="KW-0496">Mitochondrion</keyword>
<reference evidence="10 11" key="1">
    <citation type="journal article" date="2017" name="PLoS Biol.">
        <title>The sea cucumber genome provides insights into morphological evolution and visceral regeneration.</title>
        <authorList>
            <person name="Zhang X."/>
            <person name="Sun L."/>
            <person name="Yuan J."/>
            <person name="Sun Y."/>
            <person name="Gao Y."/>
            <person name="Zhang L."/>
            <person name="Li S."/>
            <person name="Dai H."/>
            <person name="Hamel J.F."/>
            <person name="Liu C."/>
            <person name="Yu Y."/>
            <person name="Liu S."/>
            <person name="Lin W."/>
            <person name="Guo K."/>
            <person name="Jin S."/>
            <person name="Xu P."/>
            <person name="Storey K.B."/>
            <person name="Huan P."/>
            <person name="Zhang T."/>
            <person name="Zhou Y."/>
            <person name="Zhang J."/>
            <person name="Lin C."/>
            <person name="Li X."/>
            <person name="Xing L."/>
            <person name="Huo D."/>
            <person name="Sun M."/>
            <person name="Wang L."/>
            <person name="Mercier A."/>
            <person name="Li F."/>
            <person name="Yang H."/>
            <person name="Xiang J."/>
        </authorList>
    </citation>
    <scope>NUCLEOTIDE SEQUENCE [LARGE SCALE GENOMIC DNA]</scope>
    <source>
        <strain evidence="10">Shaxun</strain>
        <tissue evidence="10">Muscle</tissue>
    </source>
</reference>
<keyword evidence="4 8" id="KW-0547">Nucleotide-binding</keyword>
<dbReference type="Proteomes" id="UP000230750">
    <property type="component" value="Unassembled WGS sequence"/>
</dbReference>
<dbReference type="Gene3D" id="1.20.140.20">
    <property type="entry name" value="Alpha-ketoacid/pyruvate dehydrogenase kinase, N-terminal domain"/>
    <property type="match status" value="1"/>
</dbReference>
<dbReference type="GO" id="GO:0005524">
    <property type="term" value="F:ATP binding"/>
    <property type="evidence" value="ECO:0007669"/>
    <property type="project" value="UniProtKB-UniRule"/>
</dbReference>
<evidence type="ECO:0000256" key="3">
    <source>
        <dbReference type="ARBA" id="ARBA00022679"/>
    </source>
</evidence>
<dbReference type="OrthoDB" id="3264224at2759"/>
<dbReference type="PANTHER" id="PTHR11947">
    <property type="entry name" value="PYRUVATE DEHYDROGENASE KINASE"/>
    <property type="match status" value="1"/>
</dbReference>
<dbReference type="PANTHER" id="PTHR11947:SF20">
    <property type="entry name" value="[3-METHYL-2-OXOBUTANOATE DEHYDROGENASE [LIPOAMIDE]] KINASE, MITOCHONDRIAL"/>
    <property type="match status" value="1"/>
</dbReference>
<evidence type="ECO:0000256" key="6">
    <source>
        <dbReference type="ARBA" id="ARBA00022840"/>
    </source>
</evidence>
<feature type="domain" description="Histidine kinase" evidence="9">
    <location>
        <begin position="183"/>
        <end position="318"/>
    </location>
</feature>
<gene>
    <name evidence="10" type="ORF">BSL78_17481</name>
</gene>
<sequence>MPRSAQYLHKELPVRVAHRIAEFRGLPFIVGCNPTILHVHELYIRSFFLLSEFPQIDSLATEQRYSRLVRNLLDDHKDVVTHLAEGFRESRKHIKDETLIHRFLDRILTSRLGIRMLAEHHLALHQDRPDFVGIICTKVFLKKVLEKWADFAREQCELRYGYAPRVRLNGHVGAMFPYIIQPLDYILPEIIKNAMRATVEHHLNTPNNLPDIVITVANNDEDFIIRVSDRGGGIPHNTFPKVFQYHFTTAEDSTDRRLTGGTFGAFTSNTGPTAGPLCGFGFGLPVSKAYAEYLGGSLTTQTMQGIGTDVYLRLRHIDGKHDSFRI</sequence>
<dbReference type="STRING" id="307972.A0A2G8KCE9"/>